<protein>
    <recommendedName>
        <fullName evidence="4">Entericidin EcnA/B family protein</fullName>
    </recommendedName>
</protein>
<dbReference type="AlphaFoldDB" id="A0A2T6AW77"/>
<evidence type="ECO:0008006" key="4">
    <source>
        <dbReference type="Google" id="ProtNLM"/>
    </source>
</evidence>
<gene>
    <name evidence="2" type="ORF">C8N44_1105</name>
</gene>
<evidence type="ECO:0000313" key="2">
    <source>
        <dbReference type="EMBL" id="PTX48006.1"/>
    </source>
</evidence>
<dbReference type="EMBL" id="QBKN01000010">
    <property type="protein sequence ID" value="PTX48006.1"/>
    <property type="molecule type" value="Genomic_DNA"/>
</dbReference>
<organism evidence="2 3">
    <name type="scientific">Allosediminivita pacifica</name>
    <dbReference type="NCBI Taxonomy" id="1267769"/>
    <lineage>
        <taxon>Bacteria</taxon>
        <taxon>Pseudomonadati</taxon>
        <taxon>Pseudomonadota</taxon>
        <taxon>Alphaproteobacteria</taxon>
        <taxon>Rhodobacterales</taxon>
        <taxon>Paracoccaceae</taxon>
        <taxon>Allosediminivita</taxon>
    </lineage>
</organism>
<evidence type="ECO:0000256" key="1">
    <source>
        <dbReference type="SAM" id="SignalP"/>
    </source>
</evidence>
<sequence length="38" mass="3960">MKPIVILVGALTLLSACATIDGIGQDISAGARQVERMF</sequence>
<dbReference type="OrthoDB" id="7363288at2"/>
<dbReference type="RefSeq" id="WP_107975927.1">
    <property type="nucleotide sequence ID" value="NZ_BMEZ01000012.1"/>
</dbReference>
<evidence type="ECO:0000313" key="3">
    <source>
        <dbReference type="Proteomes" id="UP000244069"/>
    </source>
</evidence>
<feature type="chain" id="PRO_5015605873" description="Entericidin EcnA/B family protein" evidence="1">
    <location>
        <begin position="19"/>
        <end position="38"/>
    </location>
</feature>
<feature type="signal peptide" evidence="1">
    <location>
        <begin position="1"/>
        <end position="18"/>
    </location>
</feature>
<proteinExistence type="predicted"/>
<dbReference type="PROSITE" id="PS51257">
    <property type="entry name" value="PROKAR_LIPOPROTEIN"/>
    <property type="match status" value="1"/>
</dbReference>
<keyword evidence="3" id="KW-1185">Reference proteome</keyword>
<accession>A0A2T6AW77</accession>
<dbReference type="Proteomes" id="UP000244069">
    <property type="component" value="Unassembled WGS sequence"/>
</dbReference>
<keyword evidence="1" id="KW-0732">Signal</keyword>
<comment type="caution">
    <text evidence="2">The sequence shown here is derived from an EMBL/GenBank/DDBJ whole genome shotgun (WGS) entry which is preliminary data.</text>
</comment>
<name>A0A2T6AW77_9RHOB</name>
<reference evidence="2 3" key="1">
    <citation type="submission" date="2018-04" db="EMBL/GenBank/DDBJ databases">
        <title>Genomic Encyclopedia of Archaeal and Bacterial Type Strains, Phase II (KMG-II): from individual species to whole genera.</title>
        <authorList>
            <person name="Goeker M."/>
        </authorList>
    </citation>
    <scope>NUCLEOTIDE SEQUENCE [LARGE SCALE GENOMIC DNA]</scope>
    <source>
        <strain evidence="2 3">DSM 29329</strain>
    </source>
</reference>